<name>A0A5C6QBM0_9GAMM</name>
<evidence type="ECO:0000313" key="10">
    <source>
        <dbReference type="EMBL" id="TWX66198.1"/>
    </source>
</evidence>
<dbReference type="InterPro" id="IPR029319">
    <property type="entry name" value="DNA_ligase_OB"/>
</dbReference>
<gene>
    <name evidence="9" type="ORF">ESZ26_09860</name>
    <name evidence="10" type="ORF">ESZ27_11005</name>
</gene>
<dbReference type="InterPro" id="IPR050326">
    <property type="entry name" value="NAD_dep_DNA_ligaseB"/>
</dbReference>
<dbReference type="GO" id="GO:0003910">
    <property type="term" value="F:DNA ligase (ATP) activity"/>
    <property type="evidence" value="ECO:0007669"/>
    <property type="project" value="UniProtKB-EC"/>
</dbReference>
<feature type="domain" description="DNA ligase OB-like" evidence="8">
    <location>
        <begin position="211"/>
        <end position="276"/>
    </location>
</feature>
<dbReference type="NCBIfam" id="NF006592">
    <property type="entry name" value="PRK09125.1"/>
    <property type="match status" value="1"/>
</dbReference>
<comment type="catalytic activity">
    <reaction evidence="6">
        <text>ATP + (deoxyribonucleotide)n-3'-hydroxyl + 5'-phospho-(deoxyribonucleotide)m = (deoxyribonucleotide)n+m + AMP + diphosphate.</text>
        <dbReference type="EC" id="6.5.1.1"/>
    </reaction>
</comment>
<dbReference type="SUPFAM" id="SSF56091">
    <property type="entry name" value="DNA ligase/mRNA capping enzyme, catalytic domain"/>
    <property type="match status" value="1"/>
</dbReference>
<evidence type="ECO:0000313" key="9">
    <source>
        <dbReference type="EMBL" id="TWX59366.1"/>
    </source>
</evidence>
<dbReference type="EMBL" id="VOLR01000012">
    <property type="protein sequence ID" value="TWX59366.1"/>
    <property type="molecule type" value="Genomic_DNA"/>
</dbReference>
<dbReference type="Pfam" id="PF01068">
    <property type="entry name" value="DNA_ligase_A_M"/>
    <property type="match status" value="1"/>
</dbReference>
<dbReference type="InterPro" id="IPR012340">
    <property type="entry name" value="NA-bd_OB-fold"/>
</dbReference>
<keyword evidence="3" id="KW-0235">DNA replication</keyword>
<evidence type="ECO:0000256" key="6">
    <source>
        <dbReference type="ARBA" id="ARBA00034003"/>
    </source>
</evidence>
<dbReference type="Proteomes" id="UP000321917">
    <property type="component" value="Unassembled WGS sequence"/>
</dbReference>
<evidence type="ECO:0000313" key="11">
    <source>
        <dbReference type="Proteomes" id="UP000321525"/>
    </source>
</evidence>
<evidence type="ECO:0000256" key="1">
    <source>
        <dbReference type="ARBA" id="ARBA00001968"/>
    </source>
</evidence>
<dbReference type="Gene3D" id="3.30.1490.70">
    <property type="match status" value="1"/>
</dbReference>
<dbReference type="CDD" id="cd08041">
    <property type="entry name" value="OBF_kDNA_ligase_like"/>
    <property type="match status" value="1"/>
</dbReference>
<dbReference type="GO" id="GO:0005524">
    <property type="term" value="F:ATP binding"/>
    <property type="evidence" value="ECO:0007669"/>
    <property type="project" value="InterPro"/>
</dbReference>
<evidence type="ECO:0000256" key="5">
    <source>
        <dbReference type="ARBA" id="ARBA00023204"/>
    </source>
</evidence>
<sequence length="282" mass="32160">MCISLILWPQGYTAELPKIQLATPFQADSKTPIKVSEYFISEKLDGIRGYWNGKDLLTRGGNLIHAPKWFTQGWPTTYLDGELWSKRAEFEKISSCVRKHSPQQKITMSCWQKIRFMVFDLPKHSGTFSERIKQMKAEVATTDNHYWQVIKQEKVNSLAVLNQRLADVVEKGGEGLMLHHQAAYYKIGRSQDLIKLKKYNDSEAIVIAYIEGKGKYKNMMGSIRVKMKSGLLFKIGSGFTDEQRKNPPKIGSTITFKYIGKTARGVPKFASFLRVRTLALGQ</sequence>
<evidence type="ECO:0000259" key="8">
    <source>
        <dbReference type="Pfam" id="PF14743"/>
    </source>
</evidence>
<keyword evidence="5" id="KW-0234">DNA repair</keyword>
<dbReference type="Gene3D" id="3.30.470.30">
    <property type="entry name" value="DNA ligase/mRNA capping enzyme"/>
    <property type="match status" value="1"/>
</dbReference>
<dbReference type="PANTHER" id="PTHR47810:SF1">
    <property type="entry name" value="DNA LIGASE B"/>
    <property type="match status" value="1"/>
</dbReference>
<keyword evidence="11" id="KW-1185">Reference proteome</keyword>
<proteinExistence type="predicted"/>
<comment type="cofactor">
    <cofactor evidence="1">
        <name>a divalent metal cation</name>
        <dbReference type="ChEBI" id="CHEBI:60240"/>
    </cofactor>
</comment>
<evidence type="ECO:0000259" key="7">
    <source>
        <dbReference type="Pfam" id="PF01068"/>
    </source>
</evidence>
<keyword evidence="2 10" id="KW-0436">Ligase</keyword>
<organism evidence="10 12">
    <name type="scientific">Colwellia hornerae</name>
    <dbReference type="NCBI Taxonomy" id="89402"/>
    <lineage>
        <taxon>Bacteria</taxon>
        <taxon>Pseudomonadati</taxon>
        <taxon>Pseudomonadota</taxon>
        <taxon>Gammaproteobacteria</taxon>
        <taxon>Alteromonadales</taxon>
        <taxon>Colwelliaceae</taxon>
        <taxon>Colwellia</taxon>
    </lineage>
</organism>
<dbReference type="GO" id="GO:0006281">
    <property type="term" value="P:DNA repair"/>
    <property type="evidence" value="ECO:0007669"/>
    <property type="project" value="UniProtKB-KW"/>
</dbReference>
<dbReference type="PANTHER" id="PTHR47810">
    <property type="entry name" value="DNA LIGASE"/>
    <property type="match status" value="1"/>
</dbReference>
<evidence type="ECO:0000313" key="12">
    <source>
        <dbReference type="Proteomes" id="UP000321917"/>
    </source>
</evidence>
<dbReference type="InterPro" id="IPR012310">
    <property type="entry name" value="DNA_ligase_ATP-dep_cent"/>
</dbReference>
<dbReference type="Pfam" id="PF14743">
    <property type="entry name" value="DNA_ligase_OB_2"/>
    <property type="match status" value="1"/>
</dbReference>
<dbReference type="EMBL" id="VOLQ01000019">
    <property type="protein sequence ID" value="TWX66198.1"/>
    <property type="molecule type" value="Genomic_DNA"/>
</dbReference>
<evidence type="ECO:0000256" key="2">
    <source>
        <dbReference type="ARBA" id="ARBA00022598"/>
    </source>
</evidence>
<protein>
    <submittedName>
        <fullName evidence="10">DNA ligase</fullName>
    </submittedName>
</protein>
<dbReference type="AlphaFoldDB" id="A0A5C6QBM0"/>
<keyword evidence="4" id="KW-0227">DNA damage</keyword>
<dbReference type="Gene3D" id="2.40.50.140">
    <property type="entry name" value="Nucleic acid-binding proteins"/>
    <property type="match status" value="1"/>
</dbReference>
<evidence type="ECO:0000256" key="3">
    <source>
        <dbReference type="ARBA" id="ARBA00022705"/>
    </source>
</evidence>
<accession>A0A5C6QBM0</accession>
<evidence type="ECO:0000256" key="4">
    <source>
        <dbReference type="ARBA" id="ARBA00022763"/>
    </source>
</evidence>
<feature type="domain" description="ATP-dependent DNA ligase family profile" evidence="7">
    <location>
        <begin position="68"/>
        <end position="197"/>
    </location>
</feature>
<reference evidence="10 12" key="1">
    <citation type="submission" date="2019-07" db="EMBL/GenBank/DDBJ databases">
        <title>Genomes of sea-ice associated Colwellia species.</title>
        <authorList>
            <person name="Bowman J.P."/>
        </authorList>
    </citation>
    <scope>NUCLEOTIDE SEQUENCE [LARGE SCALE GENOMIC DNA]</scope>
    <source>
        <strain evidence="9 11">ACAM 607</strain>
        <strain evidence="10 12">IC036</strain>
    </source>
</reference>
<dbReference type="GO" id="GO:0006310">
    <property type="term" value="P:DNA recombination"/>
    <property type="evidence" value="ECO:0007669"/>
    <property type="project" value="InterPro"/>
</dbReference>
<dbReference type="OrthoDB" id="9782700at2"/>
<dbReference type="GO" id="GO:0006260">
    <property type="term" value="P:DNA replication"/>
    <property type="evidence" value="ECO:0007669"/>
    <property type="project" value="UniProtKB-KW"/>
</dbReference>
<dbReference type="CDD" id="cd07896">
    <property type="entry name" value="Adenylation_kDNA_ligase_like"/>
    <property type="match status" value="1"/>
</dbReference>
<dbReference type="Proteomes" id="UP000321525">
    <property type="component" value="Unassembled WGS sequence"/>
</dbReference>
<dbReference type="SUPFAM" id="SSF50249">
    <property type="entry name" value="Nucleic acid-binding proteins"/>
    <property type="match status" value="1"/>
</dbReference>
<comment type="caution">
    <text evidence="10">The sequence shown here is derived from an EMBL/GenBank/DDBJ whole genome shotgun (WGS) entry which is preliminary data.</text>
</comment>